<keyword evidence="3" id="KW-1185">Reference proteome</keyword>
<organism evidence="2 3">
    <name type="scientific">Hominisplanchenecus faecis</name>
    <dbReference type="NCBI Taxonomy" id="2885351"/>
    <lineage>
        <taxon>Bacteria</taxon>
        <taxon>Bacillati</taxon>
        <taxon>Bacillota</taxon>
        <taxon>Clostridia</taxon>
        <taxon>Lachnospirales</taxon>
        <taxon>Lachnospiraceae</taxon>
        <taxon>Hominisplanchenecus</taxon>
    </lineage>
</organism>
<protein>
    <submittedName>
        <fullName evidence="2">Type I toxin-antitoxin system SymE family toxin</fullName>
    </submittedName>
</protein>
<evidence type="ECO:0000313" key="3">
    <source>
        <dbReference type="Proteomes" id="UP001299235"/>
    </source>
</evidence>
<reference evidence="2 3" key="1">
    <citation type="submission" date="2021-10" db="EMBL/GenBank/DDBJ databases">
        <title>Anaerobic single-cell dispensing facilitates the cultivation of human gut bacteria.</title>
        <authorList>
            <person name="Afrizal A."/>
        </authorList>
    </citation>
    <scope>NUCLEOTIDE SEQUENCE [LARGE SCALE GENOMIC DNA]</scope>
    <source>
        <strain evidence="2 3">CLA-AA-H246</strain>
    </source>
</reference>
<dbReference type="EMBL" id="JAJEQE010000001">
    <property type="protein sequence ID" value="MCC2147690.1"/>
    <property type="molecule type" value="Genomic_DNA"/>
</dbReference>
<proteinExistence type="predicted"/>
<feature type="domain" description="Toxin SymE-like" evidence="1">
    <location>
        <begin position="5"/>
        <end position="52"/>
    </location>
</feature>
<gene>
    <name evidence="2" type="ORF">LKD42_00235</name>
</gene>
<dbReference type="InterPro" id="IPR014944">
    <property type="entry name" value="Toxin_SymE-like"/>
</dbReference>
<dbReference type="RefSeq" id="WP_248834480.1">
    <property type="nucleotide sequence ID" value="NZ_JAJEQE010000001.1"/>
</dbReference>
<comment type="caution">
    <text evidence="2">The sequence shown here is derived from an EMBL/GenBank/DDBJ whole genome shotgun (WGS) entry which is preliminary data.</text>
</comment>
<name>A0ABS8ER97_9FIRM</name>
<evidence type="ECO:0000313" key="2">
    <source>
        <dbReference type="EMBL" id="MCC2147690.1"/>
    </source>
</evidence>
<dbReference type="Proteomes" id="UP001299235">
    <property type="component" value="Unassembled WGS sequence"/>
</dbReference>
<evidence type="ECO:0000259" key="1">
    <source>
        <dbReference type="Pfam" id="PF08845"/>
    </source>
</evidence>
<accession>A0ABS8ER97</accession>
<dbReference type="Pfam" id="PF08845">
    <property type="entry name" value="SymE_toxin"/>
    <property type="match status" value="1"/>
</dbReference>
<sequence>MKDRHLKISEACGHKRKVPRIILQGDWLASLGYHVGVHIKISFQDNQIIIEPEPDVPSPHA</sequence>